<comment type="caution">
    <text evidence="2">The sequence shown here is derived from an EMBL/GenBank/DDBJ whole genome shotgun (WGS) entry which is preliminary data.</text>
</comment>
<keyword evidence="1" id="KW-0732">Signal</keyword>
<feature type="chain" id="PRO_5021013530" evidence="1">
    <location>
        <begin position="23"/>
        <end position="158"/>
    </location>
</feature>
<name>A0A4R0NGL9_9SPHI</name>
<keyword evidence="3" id="KW-1185">Reference proteome</keyword>
<proteinExistence type="predicted"/>
<sequence length="158" mass="17749">MKKLSLLSLCLALMLVLSNCSKDNTEPIDTIYPEINTATSDAFPKQCSVVKRGEKFIFKALLSDNVQLGSLNLDIHHNFDHHTHSTELEECNLAQVKQPVKPFLLIKNITIPSGQKTYQASAEIQIPADIDPGDYHFMIRLTDKEGWQTIKGLSIKIE</sequence>
<dbReference type="RefSeq" id="WP_131607396.1">
    <property type="nucleotide sequence ID" value="NZ_SJSM01000002.1"/>
</dbReference>
<evidence type="ECO:0000256" key="1">
    <source>
        <dbReference type="SAM" id="SignalP"/>
    </source>
</evidence>
<evidence type="ECO:0000313" key="2">
    <source>
        <dbReference type="EMBL" id="TCC98412.1"/>
    </source>
</evidence>
<reference evidence="2 3" key="1">
    <citation type="submission" date="2019-02" db="EMBL/GenBank/DDBJ databases">
        <title>Pedobacter sp. RP-3-8 sp. nov., isolated from Arctic soil.</title>
        <authorList>
            <person name="Dahal R.H."/>
        </authorList>
    </citation>
    <scope>NUCLEOTIDE SEQUENCE [LARGE SCALE GENOMIC DNA]</scope>
    <source>
        <strain evidence="2 3">RP-3-8</strain>
    </source>
</reference>
<dbReference type="EMBL" id="SJSM01000002">
    <property type="protein sequence ID" value="TCC98412.1"/>
    <property type="molecule type" value="Genomic_DNA"/>
</dbReference>
<dbReference type="AlphaFoldDB" id="A0A4R0NGL9"/>
<feature type="signal peptide" evidence="1">
    <location>
        <begin position="1"/>
        <end position="22"/>
    </location>
</feature>
<gene>
    <name evidence="2" type="ORF">EZ444_03750</name>
</gene>
<organism evidence="2 3">
    <name type="scientific">Pedobacter hiemivivus</name>
    <dbReference type="NCBI Taxonomy" id="2530454"/>
    <lineage>
        <taxon>Bacteria</taxon>
        <taxon>Pseudomonadati</taxon>
        <taxon>Bacteroidota</taxon>
        <taxon>Sphingobacteriia</taxon>
        <taxon>Sphingobacteriales</taxon>
        <taxon>Sphingobacteriaceae</taxon>
        <taxon>Pedobacter</taxon>
    </lineage>
</organism>
<protein>
    <submittedName>
        <fullName evidence="2">DUF4625 domain-containing protein</fullName>
    </submittedName>
</protein>
<dbReference type="Pfam" id="PF15418">
    <property type="entry name" value="DUF4625"/>
    <property type="match status" value="1"/>
</dbReference>
<accession>A0A4R0NGL9</accession>
<dbReference type="InterPro" id="IPR027829">
    <property type="entry name" value="DUF4625"/>
</dbReference>
<dbReference type="OrthoDB" id="670730at2"/>
<evidence type="ECO:0000313" key="3">
    <source>
        <dbReference type="Proteomes" id="UP000291117"/>
    </source>
</evidence>
<dbReference type="Proteomes" id="UP000291117">
    <property type="component" value="Unassembled WGS sequence"/>
</dbReference>